<dbReference type="EMBL" id="JAQGDS010000002">
    <property type="protein sequence ID" value="KAJ6263544.1"/>
    <property type="molecule type" value="Genomic_DNA"/>
</dbReference>
<organism evidence="2 3">
    <name type="scientific">Drechslerella dactyloides</name>
    <name type="common">Nematode-trapping fungus</name>
    <name type="synonym">Arthrobotrys dactyloides</name>
    <dbReference type="NCBI Taxonomy" id="74499"/>
    <lineage>
        <taxon>Eukaryota</taxon>
        <taxon>Fungi</taxon>
        <taxon>Dikarya</taxon>
        <taxon>Ascomycota</taxon>
        <taxon>Pezizomycotina</taxon>
        <taxon>Orbiliomycetes</taxon>
        <taxon>Orbiliales</taxon>
        <taxon>Orbiliaceae</taxon>
        <taxon>Drechslerella</taxon>
    </lineage>
</organism>
<feature type="compositionally biased region" description="Acidic residues" evidence="1">
    <location>
        <begin position="662"/>
        <end position="671"/>
    </location>
</feature>
<feature type="compositionally biased region" description="Basic and acidic residues" evidence="1">
    <location>
        <begin position="370"/>
        <end position="381"/>
    </location>
</feature>
<feature type="compositionally biased region" description="Basic and acidic residues" evidence="1">
    <location>
        <begin position="445"/>
        <end position="465"/>
    </location>
</feature>
<gene>
    <name evidence="2" type="ORF">Dda_2108</name>
</gene>
<feature type="compositionally biased region" description="Polar residues" evidence="1">
    <location>
        <begin position="28"/>
        <end position="42"/>
    </location>
</feature>
<feature type="compositionally biased region" description="Low complexity" evidence="1">
    <location>
        <begin position="239"/>
        <end position="249"/>
    </location>
</feature>
<dbReference type="AlphaFoldDB" id="A0AAD6NM13"/>
<accession>A0AAD6NM13</accession>
<protein>
    <submittedName>
        <fullName evidence="2">Uncharacterized protein</fullName>
    </submittedName>
</protein>
<feature type="compositionally biased region" description="Acidic residues" evidence="1">
    <location>
        <begin position="951"/>
        <end position="964"/>
    </location>
</feature>
<proteinExistence type="predicted"/>
<feature type="compositionally biased region" description="Acidic residues" evidence="1">
    <location>
        <begin position="829"/>
        <end position="844"/>
    </location>
</feature>
<feature type="region of interest" description="Disordered" evidence="1">
    <location>
        <begin position="176"/>
        <end position="470"/>
    </location>
</feature>
<dbReference type="Proteomes" id="UP001221413">
    <property type="component" value="Unassembled WGS sequence"/>
</dbReference>
<feature type="region of interest" description="Disordered" evidence="1">
    <location>
        <begin position="23"/>
        <end position="92"/>
    </location>
</feature>
<feature type="compositionally biased region" description="Polar residues" evidence="1">
    <location>
        <begin position="772"/>
        <end position="789"/>
    </location>
</feature>
<feature type="compositionally biased region" description="Polar residues" evidence="1">
    <location>
        <begin position="736"/>
        <end position="757"/>
    </location>
</feature>
<name>A0AAD6NM13_DREDA</name>
<sequence>MSVAFPNQNPAGANAGDSFSASAAFSFEQHNPTQQLFGMNTSPPAPQMPNQQQQQQQQQGAPMPSSLHSVPMIQVSQVDNSGDCDMGNAQRDEDFDVDLDLGEYDEDGDINLDLATPMATAEDDLMEEAGPSSLAAAALFGQPGPSGQYANMAGQGLLGAEPVKDEDMADDAVEQSVNEVMLDADLPDPSQGMQFPPLLPQQQQPSVDDMLSPLPQQQPPPQQQHSLVQPADQQLPSVAAAADAAAPDAQEVPAGSPTKPLLEEVAQPGESSPQASAHEPVQEPAAPHVQQEAEPQMAAPAAPTEVVAEATEELPRVPQASSPPTENPETPRNPTVEELRQQTPPPSSLEAARISQADTVALENPTPEVNQREWFLEHGDAHAPTASPLLPGYHQHQEIPTSPLQDVLGGSPQPSVHSEHEAQSPRSSPPSEHESQNAATPQPQAHEDHSPHETAESGEEHHNTTDEDPLLSHPVVVVYRDTEFSLFPVPSESLKVPETCFLPDRALIGEPLSKLVASLRDVLGEEFTATEELILNFTSLGVEFEEENAQMHNFTLYDLIGLFAKLVLQDGVHEVQPLHISLTSRKKYIPKLTMIHNHILGGGGLASWKQTIGSASSNKAAVPQPHKDEISSPHHSHHEELEQEDHAATPPKVPEVDSHEVEENDEELELQESEKDFGGDEHYPAETHDSEAPLDSDALVGVDVPKSPSQTSFVKPSLPQGGENSLSEGSLKVPETQYSQDGQPQANHTNEVIFSSDTAEDTNASRDEASFVTAQEQNGSVVQSHTASRSYGLPDGLTPNEESEIEQEEAVKGIEIYAHGRSTVGEDELDAYDDGLLDPLDDGLLDFGPEHEETAEPAEAPAHREEDAKSSSTLQEDNENESEEGAAVQVQEQEQDDEDAEAVVQHAWNDWTYVEEHSEHDEQEYQQQPEDNGGEVYEEQHGYGLVSSLEEPAEAEDEEFDLDEFANYPQPFSPFDKHDEFEDDGPLLGLELHETRPVSAATKRAREDDDEEEAEEASDGEETRSSPVPASKRHKQI</sequence>
<feature type="compositionally biased region" description="Basic and acidic residues" evidence="1">
    <location>
        <begin position="625"/>
        <end position="647"/>
    </location>
</feature>
<comment type="caution">
    <text evidence="2">The sequence shown here is derived from an EMBL/GenBank/DDBJ whole genome shotgun (WGS) entry which is preliminary data.</text>
</comment>
<feature type="compositionally biased region" description="Low complexity" evidence="1">
    <location>
        <begin position="48"/>
        <end position="64"/>
    </location>
</feature>
<keyword evidence="3" id="KW-1185">Reference proteome</keyword>
<dbReference type="Pfam" id="PF10336">
    <property type="entry name" value="DUF2420"/>
    <property type="match status" value="1"/>
</dbReference>
<feature type="region of interest" description="Disordered" evidence="1">
    <location>
        <begin position="615"/>
        <end position="811"/>
    </location>
</feature>
<feature type="compositionally biased region" description="Low complexity" evidence="1">
    <location>
        <begin position="290"/>
        <end position="309"/>
    </location>
</feature>
<evidence type="ECO:0000313" key="2">
    <source>
        <dbReference type="EMBL" id="KAJ6263544.1"/>
    </source>
</evidence>
<feature type="compositionally biased region" description="Low complexity" evidence="1">
    <location>
        <begin position="200"/>
        <end position="215"/>
    </location>
</feature>
<feature type="region of interest" description="Disordered" evidence="1">
    <location>
        <begin position="829"/>
        <end position="1037"/>
    </location>
</feature>
<evidence type="ECO:0000313" key="3">
    <source>
        <dbReference type="Proteomes" id="UP001221413"/>
    </source>
</evidence>
<reference evidence="2" key="1">
    <citation type="submission" date="2023-01" db="EMBL/GenBank/DDBJ databases">
        <title>The chitinases involved in constricting ring structure development in the nematode-trapping fungus Drechslerella dactyloides.</title>
        <authorList>
            <person name="Wang R."/>
            <person name="Zhang L."/>
            <person name="Tang P."/>
            <person name="Li S."/>
            <person name="Liang L."/>
        </authorList>
    </citation>
    <scope>NUCLEOTIDE SEQUENCE</scope>
    <source>
        <strain evidence="2">YMF1.00031</strain>
    </source>
</reference>
<feature type="compositionally biased region" description="Basic and acidic residues" evidence="1">
    <location>
        <begin position="672"/>
        <end position="691"/>
    </location>
</feature>
<feature type="compositionally biased region" description="Low complexity" evidence="1">
    <location>
        <begin position="323"/>
        <end position="334"/>
    </location>
</feature>
<feature type="compositionally biased region" description="Acidic residues" evidence="1">
    <location>
        <begin position="1008"/>
        <end position="1020"/>
    </location>
</feature>
<dbReference type="InterPro" id="IPR018822">
    <property type="entry name" value="UPF0646"/>
</dbReference>
<evidence type="ECO:0000256" key="1">
    <source>
        <dbReference type="SAM" id="MobiDB-lite"/>
    </source>
</evidence>